<evidence type="ECO:0000256" key="1">
    <source>
        <dbReference type="ARBA" id="ARBA00007316"/>
    </source>
</evidence>
<evidence type="ECO:0000256" key="7">
    <source>
        <dbReference type="ARBA" id="ARBA00023137"/>
    </source>
</evidence>
<evidence type="ECO:0000256" key="5">
    <source>
        <dbReference type="ARBA" id="ARBA00022777"/>
    </source>
</evidence>
<dbReference type="GO" id="GO:0042802">
    <property type="term" value="F:identical protein binding"/>
    <property type="evidence" value="ECO:0007669"/>
    <property type="project" value="UniProtKB-ARBA"/>
</dbReference>
<dbReference type="Pfam" id="PF13614">
    <property type="entry name" value="AAA_31"/>
    <property type="match status" value="1"/>
</dbReference>
<sequence length="231" mass="25678">MLDIILKKHPKSPISEAYRTLRTNIQFASFDKEVKVILVTSSGPSEGKTTTASNLAYTLSETSKKVLLVDCDLRKPKIHKIFKISNQTGLSNILIEDYDLSTAIKKADNNLYVLTAGTLPPNPVEMISSKKMSDFIEKVKDEYDYIILDTPPVVSVTDAQILSTMADGVILVVSSGEANKEAAIRAKELLLNVNAKILGVVLNKLDIASKGGYGYRYYYYYSEDEGKRKRK</sequence>
<dbReference type="GO" id="GO:0005524">
    <property type="term" value="F:ATP binding"/>
    <property type="evidence" value="ECO:0007669"/>
    <property type="project" value="UniProtKB-KW"/>
</dbReference>
<dbReference type="EMBL" id="FUYH01000009">
    <property type="protein sequence ID" value="SKA88654.1"/>
    <property type="molecule type" value="Genomic_DNA"/>
</dbReference>
<gene>
    <name evidence="10" type="ORF">SAMN05443428_10918</name>
</gene>
<protein>
    <recommendedName>
        <fullName evidence="2">non-specific protein-tyrosine kinase</fullName>
        <ecNumber evidence="2">2.7.10.2</ecNumber>
    </recommendedName>
</protein>
<evidence type="ECO:0000256" key="6">
    <source>
        <dbReference type="ARBA" id="ARBA00022840"/>
    </source>
</evidence>
<keyword evidence="3" id="KW-0808">Transferase</keyword>
<dbReference type="STRING" id="1147123.SAMN05443428_10918"/>
<dbReference type="GO" id="GO:0005886">
    <property type="term" value="C:plasma membrane"/>
    <property type="evidence" value="ECO:0007669"/>
    <property type="project" value="TreeGrafter"/>
</dbReference>
<dbReference type="RefSeq" id="WP_078696544.1">
    <property type="nucleotide sequence ID" value="NZ_FUYH01000009.1"/>
</dbReference>
<dbReference type="AlphaFoldDB" id="A0A1T4XGH9"/>
<keyword evidence="11" id="KW-1185">Reference proteome</keyword>
<dbReference type="InterPro" id="IPR025669">
    <property type="entry name" value="AAA_dom"/>
</dbReference>
<evidence type="ECO:0000256" key="2">
    <source>
        <dbReference type="ARBA" id="ARBA00011903"/>
    </source>
</evidence>
<dbReference type="InterPro" id="IPR005702">
    <property type="entry name" value="Wzc-like_C"/>
</dbReference>
<dbReference type="EC" id="2.7.10.2" evidence="2"/>
<comment type="similarity">
    <text evidence="1">Belongs to the CpsD/CapB family.</text>
</comment>
<dbReference type="PANTHER" id="PTHR32309:SF13">
    <property type="entry name" value="FERRIC ENTEROBACTIN TRANSPORT PROTEIN FEPE"/>
    <property type="match status" value="1"/>
</dbReference>
<keyword evidence="6" id="KW-0067">ATP-binding</keyword>
<evidence type="ECO:0000259" key="9">
    <source>
        <dbReference type="Pfam" id="PF13614"/>
    </source>
</evidence>
<dbReference type="PANTHER" id="PTHR32309">
    <property type="entry name" value="TYROSINE-PROTEIN KINASE"/>
    <property type="match status" value="1"/>
</dbReference>
<dbReference type="Gene3D" id="3.40.50.300">
    <property type="entry name" value="P-loop containing nucleotide triphosphate hydrolases"/>
    <property type="match status" value="1"/>
</dbReference>
<evidence type="ECO:0000256" key="8">
    <source>
        <dbReference type="ARBA" id="ARBA00051245"/>
    </source>
</evidence>
<keyword evidence="5" id="KW-0418">Kinase</keyword>
<keyword evidence="7" id="KW-0829">Tyrosine-protein kinase</keyword>
<evidence type="ECO:0000313" key="10">
    <source>
        <dbReference type="EMBL" id="SKA88654.1"/>
    </source>
</evidence>
<dbReference type="Proteomes" id="UP000190105">
    <property type="component" value="Unassembled WGS sequence"/>
</dbReference>
<dbReference type="CDD" id="cd05387">
    <property type="entry name" value="BY-kinase"/>
    <property type="match status" value="1"/>
</dbReference>
<dbReference type="InterPro" id="IPR027417">
    <property type="entry name" value="P-loop_NTPase"/>
</dbReference>
<comment type="catalytic activity">
    <reaction evidence="8">
        <text>L-tyrosyl-[protein] + ATP = O-phospho-L-tyrosyl-[protein] + ADP + H(+)</text>
        <dbReference type="Rhea" id="RHEA:10596"/>
        <dbReference type="Rhea" id="RHEA-COMP:10136"/>
        <dbReference type="Rhea" id="RHEA-COMP:20101"/>
        <dbReference type="ChEBI" id="CHEBI:15378"/>
        <dbReference type="ChEBI" id="CHEBI:30616"/>
        <dbReference type="ChEBI" id="CHEBI:46858"/>
        <dbReference type="ChEBI" id="CHEBI:61978"/>
        <dbReference type="ChEBI" id="CHEBI:456216"/>
        <dbReference type="EC" id="2.7.10.2"/>
    </reaction>
</comment>
<organism evidence="10 11">
    <name type="scientific">Caloramator quimbayensis</name>
    <dbReference type="NCBI Taxonomy" id="1147123"/>
    <lineage>
        <taxon>Bacteria</taxon>
        <taxon>Bacillati</taxon>
        <taxon>Bacillota</taxon>
        <taxon>Clostridia</taxon>
        <taxon>Eubacteriales</taxon>
        <taxon>Clostridiaceae</taxon>
        <taxon>Caloramator</taxon>
    </lineage>
</organism>
<accession>A0A1T4XGH9</accession>
<feature type="domain" description="AAA" evidence="9">
    <location>
        <begin position="36"/>
        <end position="175"/>
    </location>
</feature>
<dbReference type="NCBIfam" id="TIGR01007">
    <property type="entry name" value="eps_fam"/>
    <property type="match status" value="1"/>
</dbReference>
<dbReference type="InterPro" id="IPR050445">
    <property type="entry name" value="Bact_polysacc_biosynth/exp"/>
</dbReference>
<dbReference type="SUPFAM" id="SSF52540">
    <property type="entry name" value="P-loop containing nucleoside triphosphate hydrolases"/>
    <property type="match status" value="1"/>
</dbReference>
<dbReference type="GO" id="GO:0004715">
    <property type="term" value="F:non-membrane spanning protein tyrosine kinase activity"/>
    <property type="evidence" value="ECO:0007669"/>
    <property type="project" value="UniProtKB-EC"/>
</dbReference>
<dbReference type="OrthoDB" id="9794577at2"/>
<proteinExistence type="inferred from homology"/>
<evidence type="ECO:0000313" key="11">
    <source>
        <dbReference type="Proteomes" id="UP000190105"/>
    </source>
</evidence>
<dbReference type="FunFam" id="3.40.50.300:FF:000527">
    <property type="entry name" value="Tyrosine-protein kinase etk"/>
    <property type="match status" value="1"/>
</dbReference>
<keyword evidence="4" id="KW-0547">Nucleotide-binding</keyword>
<evidence type="ECO:0000256" key="4">
    <source>
        <dbReference type="ARBA" id="ARBA00022741"/>
    </source>
</evidence>
<reference evidence="11" key="1">
    <citation type="submission" date="2017-02" db="EMBL/GenBank/DDBJ databases">
        <authorList>
            <person name="Varghese N."/>
            <person name="Submissions S."/>
        </authorList>
    </citation>
    <scope>NUCLEOTIDE SEQUENCE [LARGE SCALE GENOMIC DNA]</scope>
    <source>
        <strain evidence="11">USBA 833</strain>
    </source>
</reference>
<name>A0A1T4XGH9_9CLOT</name>
<evidence type="ECO:0000256" key="3">
    <source>
        <dbReference type="ARBA" id="ARBA00022679"/>
    </source>
</evidence>